<organism evidence="2 3">
    <name type="scientific">Microvirga makkahensis</name>
    <dbReference type="NCBI Taxonomy" id="1128670"/>
    <lineage>
        <taxon>Bacteria</taxon>
        <taxon>Pseudomonadati</taxon>
        <taxon>Pseudomonadota</taxon>
        <taxon>Alphaproteobacteria</taxon>
        <taxon>Hyphomicrobiales</taxon>
        <taxon>Methylobacteriaceae</taxon>
        <taxon>Microvirga</taxon>
    </lineage>
</organism>
<reference evidence="2 3" key="1">
    <citation type="submission" date="2019-12" db="EMBL/GenBank/DDBJ databases">
        <authorList>
            <person name="Yuan C.-G."/>
        </authorList>
    </citation>
    <scope>NUCLEOTIDE SEQUENCE [LARGE SCALE GENOMIC DNA]</scope>
    <source>
        <strain evidence="2 3">KCTC 23863</strain>
    </source>
</reference>
<dbReference type="OrthoDB" id="8020522at2"/>
<name>A0A7X3SPI3_9HYPH</name>
<keyword evidence="1" id="KW-0472">Membrane</keyword>
<feature type="transmembrane region" description="Helical" evidence="1">
    <location>
        <begin position="45"/>
        <end position="63"/>
    </location>
</feature>
<accession>A0A7X3SPI3</accession>
<keyword evidence="3" id="KW-1185">Reference proteome</keyword>
<dbReference type="Proteomes" id="UP000436483">
    <property type="component" value="Unassembled WGS sequence"/>
</dbReference>
<comment type="caution">
    <text evidence="2">The sequence shown here is derived from an EMBL/GenBank/DDBJ whole genome shotgun (WGS) entry which is preliminary data.</text>
</comment>
<protein>
    <submittedName>
        <fullName evidence="2">Uncharacterized protein</fullName>
    </submittedName>
</protein>
<dbReference type="EMBL" id="WURB01000007">
    <property type="protein sequence ID" value="MXQ12169.1"/>
    <property type="molecule type" value="Genomic_DNA"/>
</dbReference>
<reference evidence="2 3" key="2">
    <citation type="submission" date="2020-01" db="EMBL/GenBank/DDBJ databases">
        <title>Microvirga sp. nov., an arsenate reduction bacterium isolated from Tibet hotspring sediments.</title>
        <authorList>
            <person name="Xian W.-D."/>
            <person name="Li W.-J."/>
        </authorList>
    </citation>
    <scope>NUCLEOTIDE SEQUENCE [LARGE SCALE GENOMIC DNA]</scope>
    <source>
        <strain evidence="2 3">KCTC 23863</strain>
    </source>
</reference>
<evidence type="ECO:0000256" key="1">
    <source>
        <dbReference type="SAM" id="Phobius"/>
    </source>
</evidence>
<dbReference type="RefSeq" id="WP_160884752.1">
    <property type="nucleotide sequence ID" value="NZ_WURB01000007.1"/>
</dbReference>
<keyword evidence="1" id="KW-1133">Transmembrane helix</keyword>
<keyword evidence="1" id="KW-0812">Transmembrane</keyword>
<proteinExistence type="predicted"/>
<sequence>MKYVAAGLTAVVAFLIAYLLLVSIEEPVLRLAGWSDLSRSVDMTWWRAGVGLAMAACVFRLVVERRNNAALKWRKALAARARA</sequence>
<evidence type="ECO:0000313" key="3">
    <source>
        <dbReference type="Proteomes" id="UP000436483"/>
    </source>
</evidence>
<dbReference type="AlphaFoldDB" id="A0A7X3SPI3"/>
<evidence type="ECO:0000313" key="2">
    <source>
        <dbReference type="EMBL" id="MXQ12169.1"/>
    </source>
</evidence>
<gene>
    <name evidence="2" type="ORF">GR328_11955</name>
</gene>